<organism evidence="1 2">
    <name type="scientific">Stylosanthes scabra</name>
    <dbReference type="NCBI Taxonomy" id="79078"/>
    <lineage>
        <taxon>Eukaryota</taxon>
        <taxon>Viridiplantae</taxon>
        <taxon>Streptophyta</taxon>
        <taxon>Embryophyta</taxon>
        <taxon>Tracheophyta</taxon>
        <taxon>Spermatophyta</taxon>
        <taxon>Magnoliopsida</taxon>
        <taxon>eudicotyledons</taxon>
        <taxon>Gunneridae</taxon>
        <taxon>Pentapetalae</taxon>
        <taxon>rosids</taxon>
        <taxon>fabids</taxon>
        <taxon>Fabales</taxon>
        <taxon>Fabaceae</taxon>
        <taxon>Papilionoideae</taxon>
        <taxon>50 kb inversion clade</taxon>
        <taxon>dalbergioids sensu lato</taxon>
        <taxon>Dalbergieae</taxon>
        <taxon>Pterocarpus clade</taxon>
        <taxon>Stylosanthes</taxon>
    </lineage>
</organism>
<evidence type="ECO:0000313" key="2">
    <source>
        <dbReference type="Proteomes" id="UP001341840"/>
    </source>
</evidence>
<dbReference type="SUPFAM" id="SSF52047">
    <property type="entry name" value="RNI-like"/>
    <property type="match status" value="1"/>
</dbReference>
<accession>A0ABU6UHY6</accession>
<comment type="caution">
    <text evidence="1">The sequence shown here is derived from an EMBL/GenBank/DDBJ whole genome shotgun (WGS) entry which is preliminary data.</text>
</comment>
<protein>
    <submittedName>
        <fullName evidence="1">Uncharacterized protein</fullName>
    </submittedName>
</protein>
<dbReference type="Gene3D" id="3.80.10.10">
    <property type="entry name" value="Ribonuclease Inhibitor"/>
    <property type="match status" value="1"/>
</dbReference>
<reference evidence="1 2" key="1">
    <citation type="journal article" date="2023" name="Plants (Basel)">
        <title>Bridging the Gap: Combining Genomics and Transcriptomics Approaches to Understand Stylosanthes scabra, an Orphan Legume from the Brazilian Caatinga.</title>
        <authorList>
            <person name="Ferreira-Neto J.R.C."/>
            <person name="da Silva M.D."/>
            <person name="Binneck E."/>
            <person name="de Melo N.F."/>
            <person name="da Silva R.H."/>
            <person name="de Melo A.L.T.M."/>
            <person name="Pandolfi V."/>
            <person name="Bustamante F.O."/>
            <person name="Brasileiro-Vidal A.C."/>
            <person name="Benko-Iseppon A.M."/>
        </authorList>
    </citation>
    <scope>NUCLEOTIDE SEQUENCE [LARGE SCALE GENOMIC DNA]</scope>
    <source>
        <tissue evidence="1">Leaves</tissue>
    </source>
</reference>
<sequence length="205" mass="23056">MAAPQLQHLMILRCLEMDLSATGDPQLGVRFLQISYYERLVSSAAFINSQFQGLTRLTIYGECKSVNCLPKKGWLPASLESLELNRIESVETLECKGLAHLTSLQTLDISFCPKLENMKGEKLPDSLIRLTIYETPLLGKLCEMKDPQLIHGANQIKSANKVFLLTHQKYSIILMNRGKLLTRFRVPAKIQAFTENGTLTVVAFK</sequence>
<dbReference type="InterPro" id="IPR032675">
    <property type="entry name" value="LRR_dom_sf"/>
</dbReference>
<name>A0ABU6UHY6_9FABA</name>
<dbReference type="EMBL" id="JASCZI010121175">
    <property type="protein sequence ID" value="MED6160317.1"/>
    <property type="molecule type" value="Genomic_DNA"/>
</dbReference>
<evidence type="ECO:0000313" key="1">
    <source>
        <dbReference type="EMBL" id="MED6160317.1"/>
    </source>
</evidence>
<dbReference type="Proteomes" id="UP001341840">
    <property type="component" value="Unassembled WGS sequence"/>
</dbReference>
<gene>
    <name evidence="1" type="ORF">PIB30_050396</name>
</gene>
<proteinExistence type="predicted"/>
<keyword evidence="2" id="KW-1185">Reference proteome</keyword>